<dbReference type="InterPro" id="IPR001789">
    <property type="entry name" value="Sig_transdc_resp-reg_receiver"/>
</dbReference>
<evidence type="ECO:0000259" key="8">
    <source>
        <dbReference type="PROSITE" id="PS50109"/>
    </source>
</evidence>
<dbReference type="PANTHER" id="PTHR43047">
    <property type="entry name" value="TWO-COMPONENT HISTIDINE PROTEIN KINASE"/>
    <property type="match status" value="1"/>
</dbReference>
<dbReference type="PROSITE" id="PS50109">
    <property type="entry name" value="HIS_KIN"/>
    <property type="match status" value="1"/>
</dbReference>
<dbReference type="Proteomes" id="UP000444721">
    <property type="component" value="Unassembled WGS sequence"/>
</dbReference>
<feature type="compositionally biased region" description="Low complexity" evidence="7">
    <location>
        <begin position="209"/>
        <end position="234"/>
    </location>
</feature>
<evidence type="ECO:0000256" key="2">
    <source>
        <dbReference type="ARBA" id="ARBA00012438"/>
    </source>
</evidence>
<dbReference type="OrthoDB" id="10266508at2759"/>
<dbReference type="SUPFAM" id="SSF47384">
    <property type="entry name" value="Homodimeric domain of signal transducing histidine kinase"/>
    <property type="match status" value="1"/>
</dbReference>
<dbReference type="InterPro" id="IPR005467">
    <property type="entry name" value="His_kinase_dom"/>
</dbReference>
<keyword evidence="4" id="KW-0808">Transferase</keyword>
<keyword evidence="11" id="KW-1185">Reference proteome</keyword>
<dbReference type="SMART" id="SM00388">
    <property type="entry name" value="HisKA"/>
    <property type="match status" value="1"/>
</dbReference>
<dbReference type="Pfam" id="PF00072">
    <property type="entry name" value="Response_reg"/>
    <property type="match status" value="1"/>
</dbReference>
<keyword evidence="3 6" id="KW-0597">Phosphoprotein</keyword>
<dbReference type="RefSeq" id="XP_044563395.1">
    <property type="nucleotide sequence ID" value="XM_044705704.1"/>
</dbReference>
<feature type="region of interest" description="Disordered" evidence="7">
    <location>
        <begin position="406"/>
        <end position="452"/>
    </location>
</feature>
<accession>A0A6A5BVP3</accession>
<dbReference type="Gene3D" id="1.10.287.130">
    <property type="match status" value="1"/>
</dbReference>
<evidence type="ECO:0000313" key="10">
    <source>
        <dbReference type="EMBL" id="KAF0978682.1"/>
    </source>
</evidence>
<dbReference type="Gene3D" id="3.40.50.2300">
    <property type="match status" value="1"/>
</dbReference>
<evidence type="ECO:0000259" key="9">
    <source>
        <dbReference type="PROSITE" id="PS50110"/>
    </source>
</evidence>
<dbReference type="CDD" id="cd17546">
    <property type="entry name" value="REC_hyHK_CKI1_RcsC-like"/>
    <property type="match status" value="1"/>
</dbReference>
<organism evidence="10 11">
    <name type="scientific">Naegleria fowleri</name>
    <name type="common">Brain eating amoeba</name>
    <dbReference type="NCBI Taxonomy" id="5763"/>
    <lineage>
        <taxon>Eukaryota</taxon>
        <taxon>Discoba</taxon>
        <taxon>Heterolobosea</taxon>
        <taxon>Tetramitia</taxon>
        <taxon>Eutetramitia</taxon>
        <taxon>Vahlkampfiidae</taxon>
        <taxon>Naegleria</taxon>
    </lineage>
</organism>
<sequence>MTPSHHKPESLQSLSDYISERVEKEREIFRNHPPMIITAADSSSTSITMNHHQLGEQPQFPPQSQPKATTFQGFPSIDPNDHYEDHSNRQKLPSIDESMIINPSNQQQQQEGYHQPTSFNHSQKSQMRRLSIGKPSSFTLTSDSPRGCTIQQLVSKWERHFLELSRLAYISVLMGKRRLSEWTLMNQVAERIAEITASKLCVILKEDPPSSASDASSNKINHSSFSSSHHQINQEQHQQRPYGELKVIGLFGLDDEDYKRFVHVHRLRFPTHKSHAMFIEAFVNSKPIIGTPNIGSYRLPPGHVEIFNSICIPICFGKRPLGVLIAGNRDGDYTEEMIHPLTALCNSIGHIMKMYSMETDDENKTSSVPIAGMTSDSSTNYESPLISINDNLPLPQFVSMDSNFQAPRITPLHPPSTLTSKQSTNKTDKKPSSLTRASSSSGIPSPQSPPPILQRVYQLGKSKSTALIKAEGNSSSPTTVITSSGTNCDINDAKCMISCGNELTVPPDPNKLFAHDNSAIRTSTPSSGTSSVLTGSSIDTSPLFDEMENELLHSAEVSLAVFKAVRDSILILDSDLHVTTMNPSAKKFFGISQTTSPLTYEGDLHITELIPDNYTQRLVWSEICNSSQNWVRRKALAKCRNYDLVMKSSSDTQESTPVVDIVSNNPLSPIESFTPTALKYESHDFCRMIPVLVSANSFFFGNETFYAVTVTDETTKEDMKEKMKFIAFLSHELRNPIQVIVSGVQCLVDMLKKEVSISEERNYIVKSLFGASEFITLIINDMIDLTKLESGHMKIFETTFNIRDKVMQVMQMLQIYQEKNLEIKSYINGNVPPMLYSDSTKLQQILVNIMTNSCKYTKKGSVELNVSYTEDNHNPRVIFKIKDTGLGIDKSELPSMFRLYKRLHRKHFEATGSGIGLALSKLLCDILGCSISVDSEKNKGSIFTVEVPYKKQFIQEFSMREETFQSGEKNDCEITASSSAEMETPKVEQIQKTAPSPENVLKGKRCLIVDDSEIIRKLLRNMLKDFCSNCKEAENGQEAIHMCDVYEFDFIIMDVIMPVMSGNDCIKKLRTEKKINTPIIALTGNSLTEEVNALLSIGANRVLLKPVKRAELLSELVQVLCNVNNP</sequence>
<dbReference type="PROSITE" id="PS50110">
    <property type="entry name" value="RESPONSE_REGULATORY"/>
    <property type="match status" value="1"/>
</dbReference>
<dbReference type="SUPFAM" id="SSF52172">
    <property type="entry name" value="CheY-like"/>
    <property type="match status" value="1"/>
</dbReference>
<feature type="modified residue" description="4-aspartylphosphate" evidence="6">
    <location>
        <position position="1054"/>
    </location>
</feature>
<dbReference type="GO" id="GO:0000155">
    <property type="term" value="F:phosphorelay sensor kinase activity"/>
    <property type="evidence" value="ECO:0007669"/>
    <property type="project" value="InterPro"/>
</dbReference>
<reference evidence="10 11" key="1">
    <citation type="journal article" date="2019" name="Sci. Rep.">
        <title>Nanopore sequencing improves the draft genome of the human pathogenic amoeba Naegleria fowleri.</title>
        <authorList>
            <person name="Liechti N."/>
            <person name="Schurch N."/>
            <person name="Bruggmann R."/>
            <person name="Wittwer M."/>
        </authorList>
    </citation>
    <scope>NUCLEOTIDE SEQUENCE [LARGE SCALE GENOMIC DNA]</scope>
    <source>
        <strain evidence="10 11">ATCC 30894</strain>
    </source>
</reference>
<feature type="domain" description="Histidine kinase" evidence="8">
    <location>
        <begin position="728"/>
        <end position="951"/>
    </location>
</feature>
<dbReference type="InterPro" id="IPR011006">
    <property type="entry name" value="CheY-like_superfamily"/>
</dbReference>
<feature type="compositionally biased region" description="Basic and acidic residues" evidence="7">
    <location>
        <begin position="79"/>
        <end position="88"/>
    </location>
</feature>
<dbReference type="OMA" id="SEWTLMN"/>
<dbReference type="SMART" id="SM00387">
    <property type="entry name" value="HATPase_c"/>
    <property type="match status" value="1"/>
</dbReference>
<evidence type="ECO:0000256" key="4">
    <source>
        <dbReference type="ARBA" id="ARBA00022679"/>
    </source>
</evidence>
<evidence type="ECO:0000256" key="6">
    <source>
        <dbReference type="PROSITE-ProRule" id="PRU00169"/>
    </source>
</evidence>
<dbReference type="GeneID" id="68109720"/>
<evidence type="ECO:0000256" key="5">
    <source>
        <dbReference type="ARBA" id="ARBA00022777"/>
    </source>
</evidence>
<dbReference type="InterPro" id="IPR003018">
    <property type="entry name" value="GAF"/>
</dbReference>
<feature type="region of interest" description="Disordered" evidence="7">
    <location>
        <begin position="209"/>
        <end position="239"/>
    </location>
</feature>
<dbReference type="AlphaFoldDB" id="A0A6A5BVP3"/>
<keyword evidence="5" id="KW-0418">Kinase</keyword>
<feature type="region of interest" description="Disordered" evidence="7">
    <location>
        <begin position="104"/>
        <end position="125"/>
    </location>
</feature>
<evidence type="ECO:0000313" key="11">
    <source>
        <dbReference type="Proteomes" id="UP000444721"/>
    </source>
</evidence>
<comment type="caution">
    <text evidence="10">The sequence shown here is derived from an EMBL/GenBank/DDBJ whole genome shotgun (WGS) entry which is preliminary data.</text>
</comment>
<dbReference type="CDD" id="cd00082">
    <property type="entry name" value="HisKA"/>
    <property type="match status" value="1"/>
</dbReference>
<dbReference type="SUPFAM" id="SSF55874">
    <property type="entry name" value="ATPase domain of HSP90 chaperone/DNA topoisomerase II/histidine kinase"/>
    <property type="match status" value="1"/>
</dbReference>
<evidence type="ECO:0000256" key="7">
    <source>
        <dbReference type="SAM" id="MobiDB-lite"/>
    </source>
</evidence>
<dbReference type="VEuPathDB" id="AmoebaDB:FDP41_002502"/>
<name>A0A6A5BVP3_NAEFO</name>
<dbReference type="InterPro" id="IPR036097">
    <property type="entry name" value="HisK_dim/P_sf"/>
</dbReference>
<dbReference type="Pfam" id="PF02518">
    <property type="entry name" value="HATPase_c"/>
    <property type="match status" value="1"/>
</dbReference>
<dbReference type="InterPro" id="IPR004358">
    <property type="entry name" value="Sig_transdc_His_kin-like_C"/>
</dbReference>
<dbReference type="InterPro" id="IPR003594">
    <property type="entry name" value="HATPase_dom"/>
</dbReference>
<dbReference type="InterPro" id="IPR003661">
    <property type="entry name" value="HisK_dim/P_dom"/>
</dbReference>
<dbReference type="Pfam" id="PF00512">
    <property type="entry name" value="HisKA"/>
    <property type="match status" value="1"/>
</dbReference>
<evidence type="ECO:0000256" key="3">
    <source>
        <dbReference type="ARBA" id="ARBA00022553"/>
    </source>
</evidence>
<dbReference type="VEuPathDB" id="AmoebaDB:NfTy_041210"/>
<dbReference type="SMART" id="SM00448">
    <property type="entry name" value="REC"/>
    <property type="match status" value="1"/>
</dbReference>
<protein>
    <recommendedName>
        <fullName evidence="2">histidine kinase</fullName>
        <ecNumber evidence="2">2.7.13.3</ecNumber>
    </recommendedName>
</protein>
<dbReference type="PRINTS" id="PR00344">
    <property type="entry name" value="BCTRLSENSOR"/>
</dbReference>
<dbReference type="InterPro" id="IPR036890">
    <property type="entry name" value="HATPase_C_sf"/>
</dbReference>
<dbReference type="Pfam" id="PF13185">
    <property type="entry name" value="GAF_2"/>
    <property type="match status" value="1"/>
</dbReference>
<dbReference type="EMBL" id="VFQX01000029">
    <property type="protein sequence ID" value="KAF0978682.1"/>
    <property type="molecule type" value="Genomic_DNA"/>
</dbReference>
<feature type="region of interest" description="Disordered" evidence="7">
    <location>
        <begin position="53"/>
        <end position="88"/>
    </location>
</feature>
<proteinExistence type="predicted"/>
<dbReference type="VEuPathDB" id="AmoebaDB:NF0074630"/>
<comment type="catalytic activity">
    <reaction evidence="1">
        <text>ATP + protein L-histidine = ADP + protein N-phospho-L-histidine.</text>
        <dbReference type="EC" id="2.7.13.3"/>
    </reaction>
</comment>
<gene>
    <name evidence="10" type="ORF">FDP41_002502</name>
</gene>
<feature type="domain" description="Response regulatory" evidence="9">
    <location>
        <begin position="1005"/>
        <end position="1120"/>
    </location>
</feature>
<dbReference type="Gene3D" id="3.30.565.10">
    <property type="entry name" value="Histidine kinase-like ATPase, C-terminal domain"/>
    <property type="match status" value="1"/>
</dbReference>
<dbReference type="EC" id="2.7.13.3" evidence="2"/>
<feature type="compositionally biased region" description="Polar residues" evidence="7">
    <location>
        <begin position="416"/>
        <end position="425"/>
    </location>
</feature>
<evidence type="ECO:0000256" key="1">
    <source>
        <dbReference type="ARBA" id="ARBA00000085"/>
    </source>
</evidence>